<dbReference type="PRINTS" id="PR00785">
    <property type="entry name" value="NCTRNSLOCATR"/>
</dbReference>
<keyword evidence="6" id="KW-0539">Nucleus</keyword>
<dbReference type="GO" id="GO:0046983">
    <property type="term" value="F:protein dimerization activity"/>
    <property type="evidence" value="ECO:0007669"/>
    <property type="project" value="InterPro"/>
</dbReference>
<dbReference type="SMART" id="SM00091">
    <property type="entry name" value="PAS"/>
    <property type="match status" value="2"/>
</dbReference>
<evidence type="ECO:0000256" key="4">
    <source>
        <dbReference type="ARBA" id="ARBA00023125"/>
    </source>
</evidence>
<feature type="domain" description="BHLH" evidence="9">
    <location>
        <begin position="116"/>
        <end position="167"/>
    </location>
</feature>
<dbReference type="Gene3D" id="3.30.420.10">
    <property type="entry name" value="Ribonuclease H-like superfamily/Ribonuclease H"/>
    <property type="match status" value="1"/>
</dbReference>
<feature type="region of interest" description="Disordered" evidence="7">
    <location>
        <begin position="483"/>
        <end position="504"/>
    </location>
</feature>
<dbReference type="Proteomes" id="UP000440578">
    <property type="component" value="Unassembled WGS sequence"/>
</dbReference>
<dbReference type="Gene3D" id="4.10.280.10">
    <property type="entry name" value="Helix-loop-helix DNA-binding domain"/>
    <property type="match status" value="1"/>
</dbReference>
<name>A0A6A4WMW4_AMPAM</name>
<feature type="region of interest" description="Disordered" evidence="7">
    <location>
        <begin position="81"/>
        <end position="126"/>
    </location>
</feature>
<keyword evidence="11" id="KW-1185">Reference proteome</keyword>
<dbReference type="Pfam" id="PF00010">
    <property type="entry name" value="HLH"/>
    <property type="match status" value="1"/>
</dbReference>
<proteinExistence type="predicted"/>
<dbReference type="PROSITE" id="PS50112">
    <property type="entry name" value="PAS"/>
    <property type="match status" value="2"/>
</dbReference>
<dbReference type="OrthoDB" id="6366153at2759"/>
<keyword evidence="3" id="KW-0805">Transcription regulation</keyword>
<evidence type="ECO:0000256" key="2">
    <source>
        <dbReference type="ARBA" id="ARBA00022737"/>
    </source>
</evidence>
<keyword evidence="10" id="KW-0675">Receptor</keyword>
<accession>A0A6A4WMW4</accession>
<dbReference type="GO" id="GO:0005634">
    <property type="term" value="C:nucleus"/>
    <property type="evidence" value="ECO:0007669"/>
    <property type="project" value="UniProtKB-SubCell"/>
</dbReference>
<dbReference type="SMART" id="SM00353">
    <property type="entry name" value="HLH"/>
    <property type="match status" value="1"/>
</dbReference>
<keyword evidence="4" id="KW-0238">DNA-binding</keyword>
<evidence type="ECO:0000313" key="10">
    <source>
        <dbReference type="EMBL" id="KAF0307383.1"/>
    </source>
</evidence>
<comment type="caution">
    <text evidence="10">The sequence shown here is derived from an EMBL/GenBank/DDBJ whole genome shotgun (WGS) entry which is preliminary data.</text>
</comment>
<dbReference type="InterPro" id="IPR001067">
    <property type="entry name" value="Nuc_translocat"/>
</dbReference>
<organism evidence="10 11">
    <name type="scientific">Amphibalanus amphitrite</name>
    <name type="common">Striped barnacle</name>
    <name type="synonym">Balanus amphitrite</name>
    <dbReference type="NCBI Taxonomy" id="1232801"/>
    <lineage>
        <taxon>Eukaryota</taxon>
        <taxon>Metazoa</taxon>
        <taxon>Ecdysozoa</taxon>
        <taxon>Arthropoda</taxon>
        <taxon>Crustacea</taxon>
        <taxon>Multicrustacea</taxon>
        <taxon>Cirripedia</taxon>
        <taxon>Thoracica</taxon>
        <taxon>Thoracicalcarea</taxon>
        <taxon>Balanomorpha</taxon>
        <taxon>Balanoidea</taxon>
        <taxon>Balanidae</taxon>
        <taxon>Amphibalaninae</taxon>
        <taxon>Amphibalanus</taxon>
    </lineage>
</organism>
<evidence type="ECO:0000256" key="7">
    <source>
        <dbReference type="SAM" id="MobiDB-lite"/>
    </source>
</evidence>
<keyword evidence="5" id="KW-0804">Transcription</keyword>
<dbReference type="GO" id="GO:0005667">
    <property type="term" value="C:transcription regulator complex"/>
    <property type="evidence" value="ECO:0007669"/>
    <property type="project" value="InterPro"/>
</dbReference>
<dbReference type="GO" id="GO:0005737">
    <property type="term" value="C:cytoplasm"/>
    <property type="evidence" value="ECO:0007669"/>
    <property type="project" value="InterPro"/>
</dbReference>
<feature type="domain" description="PAS" evidence="8">
    <location>
        <begin position="393"/>
        <end position="442"/>
    </location>
</feature>
<dbReference type="Gene3D" id="3.30.450.20">
    <property type="entry name" value="PAS domain"/>
    <property type="match status" value="2"/>
</dbReference>
<dbReference type="SUPFAM" id="SSF55785">
    <property type="entry name" value="PYP-like sensor domain (PAS domain)"/>
    <property type="match status" value="2"/>
</dbReference>
<evidence type="ECO:0000256" key="1">
    <source>
        <dbReference type="ARBA" id="ARBA00004123"/>
    </source>
</evidence>
<dbReference type="PROSITE" id="PS50888">
    <property type="entry name" value="BHLH"/>
    <property type="match status" value="1"/>
</dbReference>
<feature type="compositionally biased region" description="Low complexity" evidence="7">
    <location>
        <begin position="651"/>
        <end position="662"/>
    </location>
</feature>
<feature type="compositionally biased region" description="Low complexity" evidence="7">
    <location>
        <begin position="555"/>
        <end position="567"/>
    </location>
</feature>
<evidence type="ECO:0000256" key="5">
    <source>
        <dbReference type="ARBA" id="ARBA00023163"/>
    </source>
</evidence>
<feature type="compositionally biased region" description="Low complexity" evidence="7">
    <location>
        <begin position="96"/>
        <end position="117"/>
    </location>
</feature>
<protein>
    <submittedName>
        <fullName evidence="10">Aryl hydrocarbon receptor nuclear translocator-like protein 1</fullName>
    </submittedName>
</protein>
<feature type="domain" description="PAS" evidence="8">
    <location>
        <begin position="186"/>
        <end position="250"/>
    </location>
</feature>
<dbReference type="GO" id="GO:0045944">
    <property type="term" value="P:positive regulation of transcription by RNA polymerase II"/>
    <property type="evidence" value="ECO:0007669"/>
    <property type="project" value="UniProtKB-ARBA"/>
</dbReference>
<reference evidence="10 11" key="1">
    <citation type="submission" date="2019-07" db="EMBL/GenBank/DDBJ databases">
        <title>Draft genome assembly of a fouling barnacle, Amphibalanus amphitrite (Darwin, 1854): The first reference genome for Thecostraca.</title>
        <authorList>
            <person name="Kim W."/>
        </authorList>
    </citation>
    <scope>NUCLEOTIDE SEQUENCE [LARGE SCALE GENOMIC DNA]</scope>
    <source>
        <strain evidence="10">SNU_AA5</strain>
        <tissue evidence="10">Soma without cirri and trophi</tissue>
    </source>
</reference>
<feature type="compositionally biased region" description="Pro residues" evidence="7">
    <location>
        <begin position="626"/>
        <end position="640"/>
    </location>
</feature>
<dbReference type="GO" id="GO:0003700">
    <property type="term" value="F:DNA-binding transcription factor activity"/>
    <property type="evidence" value="ECO:0007669"/>
    <property type="project" value="InterPro"/>
</dbReference>
<dbReference type="AlphaFoldDB" id="A0A6A4WMW4"/>
<dbReference type="InterPro" id="IPR036397">
    <property type="entry name" value="RNaseH_sf"/>
</dbReference>
<keyword evidence="2" id="KW-0677">Repeat</keyword>
<evidence type="ECO:0000259" key="8">
    <source>
        <dbReference type="PROSITE" id="PS50112"/>
    </source>
</evidence>
<dbReference type="SUPFAM" id="SSF47459">
    <property type="entry name" value="HLH, helix-loop-helix DNA-binding domain"/>
    <property type="match status" value="1"/>
</dbReference>
<feature type="compositionally biased region" description="Low complexity" evidence="7">
    <location>
        <begin position="488"/>
        <end position="497"/>
    </location>
</feature>
<dbReference type="InterPro" id="IPR036638">
    <property type="entry name" value="HLH_DNA-bd_sf"/>
</dbReference>
<comment type="subcellular location">
    <subcellularLocation>
        <location evidence="1">Nucleus</location>
    </subcellularLocation>
</comment>
<dbReference type="PANTHER" id="PTHR23042">
    <property type="entry name" value="CIRCADIAN PROTEIN CLOCK/ARNT/BMAL/PAS"/>
    <property type="match status" value="1"/>
</dbReference>
<dbReference type="InterPro" id="IPR013767">
    <property type="entry name" value="PAS_fold"/>
</dbReference>
<dbReference type="CDD" id="cd00130">
    <property type="entry name" value="PAS"/>
    <property type="match status" value="2"/>
</dbReference>
<dbReference type="InterPro" id="IPR035965">
    <property type="entry name" value="PAS-like_dom_sf"/>
</dbReference>
<evidence type="ECO:0000313" key="11">
    <source>
        <dbReference type="Proteomes" id="UP000440578"/>
    </source>
</evidence>
<evidence type="ECO:0000256" key="3">
    <source>
        <dbReference type="ARBA" id="ARBA00023015"/>
    </source>
</evidence>
<dbReference type="InterPro" id="IPR050933">
    <property type="entry name" value="Circadian_TF"/>
</dbReference>
<dbReference type="Pfam" id="PF00989">
    <property type="entry name" value="PAS"/>
    <property type="match status" value="1"/>
</dbReference>
<sequence>MQDVAPPHTARETLQLLQELFGCRVISKGSEKQWAPHSPDLNPLDYWFWGACKDSDSVYHNKPGSLEELRVSVEQYVREVTADTAERESDDDDDNLSIGSSSKYSRVSSDSGGSSSKKQNHSEIEKRRRDKMNCYISELSQLIPMCQSRKLDKLTVLRMTVQHMKMLRNSTPSAVEGQCKPAFVTDQDMKSLILQAADGFVFVVGCDRGRVLYVSKSVENVLDYTQDDLIGQSLFDILHPRDVGKVKEQLASSDLTARSQLIDSKTLLPIPTSVSSESNSLCPGSMRSFFCRMKCGQGGGGAAAMDESDTAAGQRRQRRFSAAGDKRFNIVHCAGYLKAWVPSSGDVEKEPDEEGCNLSCLVAIGRLYSQMVTAPFDAANTRPLEFFSRHTTDGKFLYADQRVTLALGYLPHELVGTSIYELCHPDDIARIAKTHRHCLQSPADETQVYKFRVKNNSFVTVRTKWKAFKNPWTKELEYISASNQIMNPSPSRPGGSRSSRDPIQDDLLRGFSPLNLDGSETGGSISGETAYKFDSISASKIGRRIADEVLDSSRRPSPSLTSASPASNVETLLENIRENSNSGSTLFDTVSRDDELLSSQQLLTEVMQDRDPASEEGAGGGVSPAGRPPPPPPPPQPLPPALHGRNGLPGPGEAAQSPAAADAQEDEAAMAVIMSLLEADAGLGGPVDFTGLPWPLP</sequence>
<dbReference type="Pfam" id="PF14598">
    <property type="entry name" value="PAS_11"/>
    <property type="match status" value="1"/>
</dbReference>
<gene>
    <name evidence="10" type="primary">ARNTL_0</name>
    <name evidence="10" type="ORF">FJT64_002309</name>
</gene>
<dbReference type="NCBIfam" id="TIGR00229">
    <property type="entry name" value="sensory_box"/>
    <property type="match status" value="1"/>
</dbReference>
<dbReference type="InterPro" id="IPR000014">
    <property type="entry name" value="PAS"/>
</dbReference>
<dbReference type="GO" id="GO:0003677">
    <property type="term" value="F:DNA binding"/>
    <property type="evidence" value="ECO:0007669"/>
    <property type="project" value="UniProtKB-KW"/>
</dbReference>
<dbReference type="EMBL" id="VIIS01000581">
    <property type="protein sequence ID" value="KAF0307383.1"/>
    <property type="molecule type" value="Genomic_DNA"/>
</dbReference>
<feature type="region of interest" description="Disordered" evidence="7">
    <location>
        <begin position="549"/>
        <end position="568"/>
    </location>
</feature>
<evidence type="ECO:0000259" key="9">
    <source>
        <dbReference type="PROSITE" id="PS50888"/>
    </source>
</evidence>
<evidence type="ECO:0000256" key="6">
    <source>
        <dbReference type="ARBA" id="ARBA00023242"/>
    </source>
</evidence>
<dbReference type="InterPro" id="IPR011598">
    <property type="entry name" value="bHLH_dom"/>
</dbReference>
<feature type="region of interest" description="Disordered" evidence="7">
    <location>
        <begin position="608"/>
        <end position="666"/>
    </location>
</feature>